<dbReference type="InterPro" id="IPR015422">
    <property type="entry name" value="PyrdxlP-dep_Trfase_small"/>
</dbReference>
<dbReference type="SUPFAM" id="SSF53383">
    <property type="entry name" value="PLP-dependent transferases"/>
    <property type="match status" value="1"/>
</dbReference>
<proteinExistence type="predicted"/>
<dbReference type="Proteomes" id="UP000095651">
    <property type="component" value="Unassembled WGS sequence"/>
</dbReference>
<keyword evidence="4" id="KW-0808">Transferase</keyword>
<evidence type="ECO:0000256" key="2">
    <source>
        <dbReference type="ARBA" id="ARBA00022898"/>
    </source>
</evidence>
<organism evidence="4 5">
    <name type="scientific">Hungatella hathewayi</name>
    <dbReference type="NCBI Taxonomy" id="154046"/>
    <lineage>
        <taxon>Bacteria</taxon>
        <taxon>Bacillati</taxon>
        <taxon>Bacillota</taxon>
        <taxon>Clostridia</taxon>
        <taxon>Lachnospirales</taxon>
        <taxon>Lachnospiraceae</taxon>
        <taxon>Hungatella</taxon>
    </lineage>
</organism>
<feature type="domain" description="Aminotransferase class I/classII large" evidence="3">
    <location>
        <begin position="19"/>
        <end position="364"/>
    </location>
</feature>
<dbReference type="Gene3D" id="3.40.640.10">
    <property type="entry name" value="Type I PLP-dependent aspartate aminotransferase-like (Major domain)"/>
    <property type="match status" value="1"/>
</dbReference>
<sequence>MEYQHGGDIYTNQVELDYSANLNPLGLPEGVKNAYIGAADCCSVYPDSRCQALRTKLAAYHRIGREAVLCGNGAAELIFLIVQAKRPKRALLIAPSFLEYEQALKAAGCGLSWFDLKEEEDFALSVPVLLAHLKEAEAAGQRPDILFLCNPNNPTGFAVEREALIPLLEYCEERGIVCVVDECFIEFLDEPERFSVMKELRSGRFRRLFILKAFTKLYAMAGLRLGYGISLDRELLEAMDGCRQPWSVSGPAQSAGEAALGETEYVNRARELVKRERSWLKAQMEGLGLFVYDSRANYIFFRDRTHSKTQEDSRTRTPESRSLYDACLKNGILIRSCANYRGLDSRFYRICVKDRANNETFIRVLKKAMEERD</sequence>
<dbReference type="AlphaFoldDB" id="A0A174GX16"/>
<dbReference type="Gene3D" id="3.90.1150.10">
    <property type="entry name" value="Aspartate Aminotransferase, domain 1"/>
    <property type="match status" value="1"/>
</dbReference>
<dbReference type="GO" id="GO:0048472">
    <property type="term" value="F:threonine-phosphate decarboxylase activity"/>
    <property type="evidence" value="ECO:0007669"/>
    <property type="project" value="UniProtKB-EC"/>
</dbReference>
<dbReference type="Pfam" id="PF00155">
    <property type="entry name" value="Aminotran_1_2"/>
    <property type="match status" value="1"/>
</dbReference>
<evidence type="ECO:0000259" key="3">
    <source>
        <dbReference type="Pfam" id="PF00155"/>
    </source>
</evidence>
<evidence type="ECO:0000256" key="1">
    <source>
        <dbReference type="ARBA" id="ARBA00001933"/>
    </source>
</evidence>
<dbReference type="InterPro" id="IPR015424">
    <property type="entry name" value="PyrdxlP-dep_Trfase"/>
</dbReference>
<keyword evidence="4" id="KW-0456">Lyase</keyword>
<dbReference type="GO" id="GO:0008483">
    <property type="term" value="F:transaminase activity"/>
    <property type="evidence" value="ECO:0007669"/>
    <property type="project" value="UniProtKB-KW"/>
</dbReference>
<keyword evidence="4" id="KW-0032">Aminotransferase</keyword>
<keyword evidence="2" id="KW-0663">Pyridoxal phosphate</keyword>
<dbReference type="InterPro" id="IPR004839">
    <property type="entry name" value="Aminotransferase_I/II_large"/>
</dbReference>
<gene>
    <name evidence="4" type="primary">cobD_2</name>
    <name evidence="4" type="ORF">ERS852407_03542</name>
</gene>
<name>A0A174GX16_9FIRM</name>
<dbReference type="CDD" id="cd00609">
    <property type="entry name" value="AAT_like"/>
    <property type="match status" value="1"/>
</dbReference>
<dbReference type="PANTHER" id="PTHR42885">
    <property type="entry name" value="HISTIDINOL-PHOSPHATE AMINOTRANSFERASE-RELATED"/>
    <property type="match status" value="1"/>
</dbReference>
<comment type="cofactor">
    <cofactor evidence="1">
        <name>pyridoxal 5'-phosphate</name>
        <dbReference type="ChEBI" id="CHEBI:597326"/>
    </cofactor>
</comment>
<dbReference type="RefSeq" id="WP_055657138.1">
    <property type="nucleotide sequence ID" value="NZ_CABIXC010000009.1"/>
</dbReference>
<dbReference type="EMBL" id="CYZE01000009">
    <property type="protein sequence ID" value="CUO66491.1"/>
    <property type="molecule type" value="Genomic_DNA"/>
</dbReference>
<protein>
    <submittedName>
        <fullName evidence="4">Class I and II aminotransferase</fullName>
        <ecNumber evidence="4">4.1.1.81</ecNumber>
    </submittedName>
</protein>
<reference evidence="4 5" key="1">
    <citation type="submission" date="2015-09" db="EMBL/GenBank/DDBJ databases">
        <authorList>
            <consortium name="Pathogen Informatics"/>
        </authorList>
    </citation>
    <scope>NUCLEOTIDE SEQUENCE [LARGE SCALE GENOMIC DNA]</scope>
    <source>
        <strain evidence="4 5">2789STDY5608850</strain>
    </source>
</reference>
<evidence type="ECO:0000313" key="5">
    <source>
        <dbReference type="Proteomes" id="UP000095651"/>
    </source>
</evidence>
<dbReference type="GO" id="GO:0030170">
    <property type="term" value="F:pyridoxal phosphate binding"/>
    <property type="evidence" value="ECO:0007669"/>
    <property type="project" value="InterPro"/>
</dbReference>
<accession>A0A174GX16</accession>
<evidence type="ECO:0000313" key="4">
    <source>
        <dbReference type="EMBL" id="CUO66491.1"/>
    </source>
</evidence>
<dbReference type="InterPro" id="IPR015421">
    <property type="entry name" value="PyrdxlP-dep_Trfase_major"/>
</dbReference>
<dbReference type="PANTHER" id="PTHR42885:SF1">
    <property type="entry name" value="THREONINE-PHOSPHATE DECARBOXYLASE"/>
    <property type="match status" value="1"/>
</dbReference>
<dbReference type="EC" id="4.1.1.81" evidence="4"/>